<evidence type="ECO:0000259" key="6">
    <source>
        <dbReference type="PROSITE" id="PS50123"/>
    </source>
</evidence>
<organism evidence="7 8">
    <name type="scientific">Sporomusa malonica</name>
    <dbReference type="NCBI Taxonomy" id="112901"/>
    <lineage>
        <taxon>Bacteria</taxon>
        <taxon>Bacillati</taxon>
        <taxon>Bacillota</taxon>
        <taxon>Negativicutes</taxon>
        <taxon>Selenomonadales</taxon>
        <taxon>Sporomusaceae</taxon>
        <taxon>Sporomusa</taxon>
    </lineage>
</organism>
<name>A0A1W2DKI2_9FIRM</name>
<reference evidence="7 8" key="1">
    <citation type="submission" date="2017-04" db="EMBL/GenBank/DDBJ databases">
        <authorList>
            <person name="Afonso C.L."/>
            <person name="Miller P.J."/>
            <person name="Scott M.A."/>
            <person name="Spackman E."/>
            <person name="Goraichik I."/>
            <person name="Dimitrov K.M."/>
            <person name="Suarez D.L."/>
            <person name="Swayne D.E."/>
        </authorList>
    </citation>
    <scope>NUCLEOTIDE SEQUENCE [LARGE SCALE GENOMIC DNA]</scope>
    <source>
        <strain evidence="7 8">DSM 5090</strain>
    </source>
</reference>
<evidence type="ECO:0000256" key="5">
    <source>
        <dbReference type="ARBA" id="ARBA00022691"/>
    </source>
</evidence>
<dbReference type="SMART" id="SM00138">
    <property type="entry name" value="MeTrc"/>
    <property type="match status" value="1"/>
</dbReference>
<dbReference type="SUPFAM" id="SSF47757">
    <property type="entry name" value="Chemotaxis receptor methyltransferase CheR, N-terminal domain"/>
    <property type="match status" value="1"/>
</dbReference>
<dbReference type="InterPro" id="IPR036804">
    <property type="entry name" value="CheR_N_sf"/>
</dbReference>
<dbReference type="GO" id="GO:0032259">
    <property type="term" value="P:methylation"/>
    <property type="evidence" value="ECO:0007669"/>
    <property type="project" value="UniProtKB-KW"/>
</dbReference>
<dbReference type="Proteomes" id="UP000192738">
    <property type="component" value="Unassembled WGS sequence"/>
</dbReference>
<dbReference type="Gene3D" id="1.10.155.10">
    <property type="entry name" value="Chemotaxis receptor methyltransferase CheR, N-terminal domain"/>
    <property type="match status" value="1"/>
</dbReference>
<dbReference type="InterPro" id="IPR026024">
    <property type="entry name" value="Chemotaxis_MeTrfase_CheR"/>
</dbReference>
<dbReference type="SUPFAM" id="SSF53335">
    <property type="entry name" value="S-adenosyl-L-methionine-dependent methyltransferases"/>
    <property type="match status" value="1"/>
</dbReference>
<dbReference type="RefSeq" id="WP_084577174.1">
    <property type="nucleotide sequence ID" value="NZ_CP155572.1"/>
</dbReference>
<evidence type="ECO:0000313" key="8">
    <source>
        <dbReference type="Proteomes" id="UP000192738"/>
    </source>
</evidence>
<sequence length="272" mass="31682">MLAITDKEFTQLASYIKLNYGIHLPEHKKTLVVGRLQNLLLRDKLSSFSEYYDQVINDKTGKSANLLVNLITTNHTFFMRESDHFVYFKEKVLPYLSRVVQDRDLRIWSAGCSSGEEPYTVAMFLDEYFGANKKLWDTKILATDISSKVLETAQKGIYSNEALLLLPKHWQANYFEKIDDESSRVVASIRQEIIFRKFNLINPVFPFKKKFHVIFCRNVMIYFDAQTKNALINAFYASLVNGGYLFIGHSESVNREMSKFQYVMPAVYRKEL</sequence>
<dbReference type="EC" id="2.1.1.80" evidence="2"/>
<evidence type="ECO:0000256" key="4">
    <source>
        <dbReference type="ARBA" id="ARBA00022679"/>
    </source>
</evidence>
<dbReference type="Pfam" id="PF01739">
    <property type="entry name" value="CheR"/>
    <property type="match status" value="1"/>
</dbReference>
<dbReference type="InterPro" id="IPR022642">
    <property type="entry name" value="CheR_C"/>
</dbReference>
<comment type="catalytic activity">
    <reaction evidence="1">
        <text>L-glutamyl-[protein] + S-adenosyl-L-methionine = [protein]-L-glutamate 5-O-methyl ester + S-adenosyl-L-homocysteine</text>
        <dbReference type="Rhea" id="RHEA:24452"/>
        <dbReference type="Rhea" id="RHEA-COMP:10208"/>
        <dbReference type="Rhea" id="RHEA-COMP:10311"/>
        <dbReference type="ChEBI" id="CHEBI:29973"/>
        <dbReference type="ChEBI" id="CHEBI:57856"/>
        <dbReference type="ChEBI" id="CHEBI:59789"/>
        <dbReference type="ChEBI" id="CHEBI:82795"/>
        <dbReference type="EC" id="2.1.1.80"/>
    </reaction>
</comment>
<dbReference type="Gene3D" id="3.40.50.150">
    <property type="entry name" value="Vaccinia Virus protein VP39"/>
    <property type="match status" value="1"/>
</dbReference>
<evidence type="ECO:0000256" key="2">
    <source>
        <dbReference type="ARBA" id="ARBA00012534"/>
    </source>
</evidence>
<dbReference type="InterPro" id="IPR029063">
    <property type="entry name" value="SAM-dependent_MTases_sf"/>
</dbReference>
<dbReference type="GO" id="GO:0008983">
    <property type="term" value="F:protein-glutamate O-methyltransferase activity"/>
    <property type="evidence" value="ECO:0007669"/>
    <property type="project" value="UniProtKB-EC"/>
</dbReference>
<dbReference type="STRING" id="112901.SAMN04488500_11682"/>
<proteinExistence type="predicted"/>
<dbReference type="CDD" id="cd02440">
    <property type="entry name" value="AdoMet_MTases"/>
    <property type="match status" value="1"/>
</dbReference>
<dbReference type="PRINTS" id="PR00996">
    <property type="entry name" value="CHERMTFRASE"/>
</dbReference>
<dbReference type="OrthoDB" id="9816309at2"/>
<dbReference type="PROSITE" id="PS50123">
    <property type="entry name" value="CHER"/>
    <property type="match status" value="1"/>
</dbReference>
<dbReference type="EMBL" id="FWXI01000016">
    <property type="protein sequence ID" value="SMC97903.1"/>
    <property type="molecule type" value="Genomic_DNA"/>
</dbReference>
<dbReference type="Pfam" id="PF03705">
    <property type="entry name" value="CheR_N"/>
    <property type="match status" value="1"/>
</dbReference>
<dbReference type="InterPro" id="IPR050903">
    <property type="entry name" value="Bact_Chemotaxis_MeTrfase"/>
</dbReference>
<keyword evidence="3 7" id="KW-0489">Methyltransferase</keyword>
<dbReference type="InterPro" id="IPR022641">
    <property type="entry name" value="CheR_N"/>
</dbReference>
<evidence type="ECO:0000256" key="3">
    <source>
        <dbReference type="ARBA" id="ARBA00022603"/>
    </source>
</evidence>
<keyword evidence="4 7" id="KW-0808">Transferase</keyword>
<evidence type="ECO:0000313" key="7">
    <source>
        <dbReference type="EMBL" id="SMC97903.1"/>
    </source>
</evidence>
<feature type="domain" description="CheR-type methyltransferase" evidence="6">
    <location>
        <begin position="1"/>
        <end position="272"/>
    </location>
</feature>
<dbReference type="PIRSF" id="PIRSF000410">
    <property type="entry name" value="CheR"/>
    <property type="match status" value="1"/>
</dbReference>
<keyword evidence="5" id="KW-0949">S-adenosyl-L-methionine</keyword>
<accession>A0A1W2DKI2</accession>
<gene>
    <name evidence="7" type="ORF">SAMN04488500_11682</name>
</gene>
<keyword evidence="8" id="KW-1185">Reference proteome</keyword>
<dbReference type="AlphaFoldDB" id="A0A1W2DKI2"/>
<evidence type="ECO:0000256" key="1">
    <source>
        <dbReference type="ARBA" id="ARBA00001541"/>
    </source>
</evidence>
<dbReference type="PANTHER" id="PTHR24422:SF19">
    <property type="entry name" value="CHEMOTAXIS PROTEIN METHYLTRANSFERASE"/>
    <property type="match status" value="1"/>
</dbReference>
<dbReference type="PANTHER" id="PTHR24422">
    <property type="entry name" value="CHEMOTAXIS PROTEIN METHYLTRANSFERASE"/>
    <property type="match status" value="1"/>
</dbReference>
<protein>
    <recommendedName>
        <fullName evidence="2">protein-glutamate O-methyltransferase</fullName>
        <ecNumber evidence="2">2.1.1.80</ecNumber>
    </recommendedName>
</protein>
<dbReference type="InterPro" id="IPR000780">
    <property type="entry name" value="CheR_MeTrfase"/>
</dbReference>